<dbReference type="Pfam" id="PF12950">
    <property type="entry name" value="TaqI_C"/>
    <property type="match status" value="1"/>
</dbReference>
<evidence type="ECO:0000259" key="7">
    <source>
        <dbReference type="Pfam" id="PF12950"/>
    </source>
</evidence>
<evidence type="ECO:0000256" key="1">
    <source>
        <dbReference type="ARBA" id="ARBA00011900"/>
    </source>
</evidence>
<keyword evidence="2 8" id="KW-0489">Methyltransferase</keyword>
<dbReference type="PRINTS" id="PR00507">
    <property type="entry name" value="N12N6MTFRASE"/>
</dbReference>
<dbReference type="Proteomes" id="UP000095727">
    <property type="component" value="Unassembled WGS sequence"/>
</dbReference>
<proteinExistence type="predicted"/>
<keyword evidence="3 8" id="KW-0808">Transferase</keyword>
<dbReference type="EC" id="2.1.1.72" evidence="1"/>
<evidence type="ECO:0000313" key="8">
    <source>
        <dbReference type="EMBL" id="CUN15556.1"/>
    </source>
</evidence>
<dbReference type="InterPro" id="IPR003356">
    <property type="entry name" value="DNA_methylase_A-5"/>
</dbReference>
<dbReference type="GO" id="GO:0003677">
    <property type="term" value="F:DNA binding"/>
    <property type="evidence" value="ECO:0007669"/>
    <property type="project" value="InterPro"/>
</dbReference>
<organism evidence="8 9">
    <name type="scientific">Coprococcus comes</name>
    <dbReference type="NCBI Taxonomy" id="410072"/>
    <lineage>
        <taxon>Bacteria</taxon>
        <taxon>Bacillati</taxon>
        <taxon>Bacillota</taxon>
        <taxon>Clostridia</taxon>
        <taxon>Lachnospirales</taxon>
        <taxon>Lachnospiraceae</taxon>
        <taxon>Coprococcus</taxon>
    </lineage>
</organism>
<dbReference type="AlphaFoldDB" id="A0A173UMJ9"/>
<evidence type="ECO:0000259" key="6">
    <source>
        <dbReference type="Pfam" id="PF02384"/>
    </source>
</evidence>
<dbReference type="GO" id="GO:0032259">
    <property type="term" value="P:methylation"/>
    <property type="evidence" value="ECO:0007669"/>
    <property type="project" value="UniProtKB-KW"/>
</dbReference>
<dbReference type="InterPro" id="IPR029063">
    <property type="entry name" value="SAM-dependent_MTases_sf"/>
</dbReference>
<dbReference type="GO" id="GO:0009007">
    <property type="term" value="F:site-specific DNA-methyltransferase (adenine-specific) activity"/>
    <property type="evidence" value="ECO:0007669"/>
    <property type="project" value="UniProtKB-EC"/>
</dbReference>
<name>A0A173UMJ9_9FIRM</name>
<dbReference type="SUPFAM" id="SSF53335">
    <property type="entry name" value="S-adenosyl-L-methionine-dependent methyltransferases"/>
    <property type="match status" value="1"/>
</dbReference>
<feature type="domain" description="DNA methylase adenine-specific" evidence="6">
    <location>
        <begin position="257"/>
        <end position="458"/>
    </location>
</feature>
<dbReference type="InterPro" id="IPR025931">
    <property type="entry name" value="TaqI_C"/>
</dbReference>
<dbReference type="GO" id="GO:0009307">
    <property type="term" value="P:DNA restriction-modification system"/>
    <property type="evidence" value="ECO:0007669"/>
    <property type="project" value="UniProtKB-KW"/>
</dbReference>
<dbReference type="Gene3D" id="3.40.50.150">
    <property type="entry name" value="Vaccinia Virus protein VP39"/>
    <property type="match status" value="1"/>
</dbReference>
<dbReference type="CDD" id="cd02440">
    <property type="entry name" value="AdoMet_MTases"/>
    <property type="match status" value="1"/>
</dbReference>
<comment type="catalytic activity">
    <reaction evidence="5">
        <text>a 2'-deoxyadenosine in DNA + S-adenosyl-L-methionine = an N(6)-methyl-2'-deoxyadenosine in DNA + S-adenosyl-L-homocysteine + H(+)</text>
        <dbReference type="Rhea" id="RHEA:15197"/>
        <dbReference type="Rhea" id="RHEA-COMP:12418"/>
        <dbReference type="Rhea" id="RHEA-COMP:12419"/>
        <dbReference type="ChEBI" id="CHEBI:15378"/>
        <dbReference type="ChEBI" id="CHEBI:57856"/>
        <dbReference type="ChEBI" id="CHEBI:59789"/>
        <dbReference type="ChEBI" id="CHEBI:90615"/>
        <dbReference type="ChEBI" id="CHEBI:90616"/>
        <dbReference type="EC" id="2.1.1.72"/>
    </reaction>
</comment>
<dbReference type="RefSeq" id="WP_055158448.1">
    <property type="nucleotide sequence ID" value="NZ_CYXR01000032.1"/>
</dbReference>
<gene>
    <name evidence="8" type="primary">vspIM</name>
    <name evidence="8" type="ORF">ERS852574_03050</name>
</gene>
<dbReference type="EMBL" id="CYXR01000032">
    <property type="protein sequence ID" value="CUN15556.1"/>
    <property type="molecule type" value="Genomic_DNA"/>
</dbReference>
<dbReference type="PANTHER" id="PTHR33841">
    <property type="entry name" value="DNA METHYLTRANSFERASE YEEA-RELATED"/>
    <property type="match status" value="1"/>
</dbReference>
<evidence type="ECO:0000256" key="2">
    <source>
        <dbReference type="ARBA" id="ARBA00022603"/>
    </source>
</evidence>
<dbReference type="GO" id="GO:0008170">
    <property type="term" value="F:N-methyltransferase activity"/>
    <property type="evidence" value="ECO:0007669"/>
    <property type="project" value="InterPro"/>
</dbReference>
<keyword evidence="4" id="KW-0680">Restriction system</keyword>
<evidence type="ECO:0000256" key="3">
    <source>
        <dbReference type="ARBA" id="ARBA00022679"/>
    </source>
</evidence>
<sequence>MDYISVKETSKKFHLSERRIQKLCETNRIEGCKMVSGIWLIPASATKPSDERMTNFPKDSDYLSLKELCDILSISTATGRNWIKLGKLIPEYTDKRKPYFTKQYTEKLKAELQSGKNQSLKSRRNKKFVCGNSLYSAYISENCQNIEPLQQILRIVTDESIALSSDVIQYFIADCALHLLAQKYDLSFKHEKALLSRFLKKEITLSLYDELIYALIADSEQALLFCEKYSPLFDFDYVYEPAEDILGLIYISCKNIDSRKATGSYYTPTKIVKKLIEKLDIASDARILDPCCGTGNFLLQLPAHVRFDQIYGNDTDTISVKITRLNMVLKYDILSVKTLYEHITEADYLASDSKTSYQYIIGNPPWGYEFSESEKEKLRKNYRTASGKNIESYDLFIEKALRNLSINGQLSFILPEAILNVKAHTPVRTAIMESNSIRYLNFLGNAFDKVQCPCIILQLIHTGKPLSTVGMEVSDCSHCTTILTNRKISAEYFSFHTTDAEYQLLEKIRHIPKTKFLAGNADFALGIVTGNNKKYISSVKNKDNEVILKGSDICKYHTNPNSNYIVFNPQNFQQVAPIEMYRAPEKLLYRFISSQLVFAYDDKQTLSLNSCNLVIPKLEGLHIKYILAILNSRIAQFIYKMEFHSVKVLRSHIENIPILDVNAGMQNSIIQAVEPLINGLPPEGAQIAYEQLDQLIFKLFNLTSKEQDIIKHAVDGENKFLF</sequence>
<dbReference type="PROSITE" id="PS00092">
    <property type="entry name" value="N6_MTASE"/>
    <property type="match status" value="1"/>
</dbReference>
<accession>A0A173UMJ9</accession>
<evidence type="ECO:0000256" key="4">
    <source>
        <dbReference type="ARBA" id="ARBA00022747"/>
    </source>
</evidence>
<dbReference type="PANTHER" id="PTHR33841:SF1">
    <property type="entry name" value="DNA METHYLTRANSFERASE A"/>
    <property type="match status" value="1"/>
</dbReference>
<evidence type="ECO:0000313" key="9">
    <source>
        <dbReference type="Proteomes" id="UP000095727"/>
    </source>
</evidence>
<dbReference type="InterPro" id="IPR002052">
    <property type="entry name" value="DNA_methylase_N6_adenine_CS"/>
</dbReference>
<evidence type="ECO:0000256" key="5">
    <source>
        <dbReference type="ARBA" id="ARBA00047942"/>
    </source>
</evidence>
<protein>
    <recommendedName>
        <fullName evidence="1">site-specific DNA-methyltransferase (adenine-specific)</fullName>
        <ecNumber evidence="1">2.1.1.72</ecNumber>
    </recommendedName>
</protein>
<reference evidence="8 9" key="1">
    <citation type="submission" date="2015-09" db="EMBL/GenBank/DDBJ databases">
        <authorList>
            <consortium name="Pathogen Informatics"/>
        </authorList>
    </citation>
    <scope>NUCLEOTIDE SEQUENCE [LARGE SCALE GENOMIC DNA]</scope>
    <source>
        <strain evidence="8 9">2789STDY5834962</strain>
    </source>
</reference>
<dbReference type="InterPro" id="IPR050953">
    <property type="entry name" value="N4_N6_ade-DNA_methylase"/>
</dbReference>
<dbReference type="Pfam" id="PF02384">
    <property type="entry name" value="N6_Mtase"/>
    <property type="match status" value="1"/>
</dbReference>
<feature type="domain" description="TaqI-like C-terminal specificity" evidence="7">
    <location>
        <begin position="546"/>
        <end position="658"/>
    </location>
</feature>